<feature type="signal peptide" evidence="1">
    <location>
        <begin position="1"/>
        <end position="27"/>
    </location>
</feature>
<evidence type="ECO:0000313" key="2">
    <source>
        <dbReference type="EMBL" id="KAJ3982681.1"/>
    </source>
</evidence>
<reference evidence="2" key="1">
    <citation type="submission" date="2022-08" db="EMBL/GenBank/DDBJ databases">
        <authorList>
            <consortium name="DOE Joint Genome Institute"/>
            <person name="Min B."/>
            <person name="Riley R."/>
            <person name="Sierra-Patev S."/>
            <person name="Naranjo-Ortiz M."/>
            <person name="Looney B."/>
            <person name="Konkel Z."/>
            <person name="Slot J.C."/>
            <person name="Sakamoto Y."/>
            <person name="Steenwyk J.L."/>
            <person name="Rokas A."/>
            <person name="Carro J."/>
            <person name="Camarero S."/>
            <person name="Ferreira P."/>
            <person name="Molpeceres G."/>
            <person name="Ruiz-Duenas F.J."/>
            <person name="Serrano A."/>
            <person name="Henrissat B."/>
            <person name="Drula E."/>
            <person name="Hughes K.W."/>
            <person name="Mata J.L."/>
            <person name="Ishikawa N.K."/>
            <person name="Vargas-Isla R."/>
            <person name="Ushijima S."/>
            <person name="Smith C.A."/>
            <person name="Ahrendt S."/>
            <person name="Andreopoulos W."/>
            <person name="He G."/>
            <person name="Labutti K."/>
            <person name="Lipzen A."/>
            <person name="Ng V."/>
            <person name="Sandor L."/>
            <person name="Barry K."/>
            <person name="Martinez A.T."/>
            <person name="Xiao Y."/>
            <person name="Gibbons J.G."/>
            <person name="Terashima K."/>
            <person name="Hibbett D.S."/>
            <person name="Grigoriev I.V."/>
        </authorList>
    </citation>
    <scope>NUCLEOTIDE SEQUENCE</scope>
    <source>
        <strain evidence="2">TFB7829</strain>
    </source>
</reference>
<gene>
    <name evidence="2" type="ORF">F5890DRAFT_330606</name>
</gene>
<comment type="caution">
    <text evidence="2">The sequence shown here is derived from an EMBL/GenBank/DDBJ whole genome shotgun (WGS) entry which is preliminary data.</text>
</comment>
<name>A0AA38PWN3_9AGAR</name>
<dbReference type="AlphaFoldDB" id="A0AA38PWN3"/>
<evidence type="ECO:0000313" key="3">
    <source>
        <dbReference type="Proteomes" id="UP001163850"/>
    </source>
</evidence>
<feature type="chain" id="PRO_5041200444" description="Secreted protein" evidence="1">
    <location>
        <begin position="28"/>
        <end position="114"/>
    </location>
</feature>
<sequence>MNLVLTSSTPHLCLMTLRLGFEFIVTAVPVQAEAHESFPLGCSTFIPYTEYRQPRIPHDDRKNTILDHHMLHRRTAKKTNEMDQSGYFEKQTLACIGQDMYTRSRLGQDTVQDT</sequence>
<evidence type="ECO:0008006" key="4">
    <source>
        <dbReference type="Google" id="ProtNLM"/>
    </source>
</evidence>
<accession>A0AA38PWN3</accession>
<dbReference type="EMBL" id="MU802052">
    <property type="protein sequence ID" value="KAJ3982681.1"/>
    <property type="molecule type" value="Genomic_DNA"/>
</dbReference>
<protein>
    <recommendedName>
        <fullName evidence="4">Secreted protein</fullName>
    </recommendedName>
</protein>
<proteinExistence type="predicted"/>
<evidence type="ECO:0000256" key="1">
    <source>
        <dbReference type="SAM" id="SignalP"/>
    </source>
</evidence>
<organism evidence="2 3">
    <name type="scientific">Lentinula detonsa</name>
    <dbReference type="NCBI Taxonomy" id="2804962"/>
    <lineage>
        <taxon>Eukaryota</taxon>
        <taxon>Fungi</taxon>
        <taxon>Dikarya</taxon>
        <taxon>Basidiomycota</taxon>
        <taxon>Agaricomycotina</taxon>
        <taxon>Agaricomycetes</taxon>
        <taxon>Agaricomycetidae</taxon>
        <taxon>Agaricales</taxon>
        <taxon>Marasmiineae</taxon>
        <taxon>Omphalotaceae</taxon>
        <taxon>Lentinula</taxon>
    </lineage>
</organism>
<dbReference type="Proteomes" id="UP001163850">
    <property type="component" value="Unassembled WGS sequence"/>
</dbReference>
<keyword evidence="1" id="KW-0732">Signal</keyword>